<feature type="signal peptide" evidence="1">
    <location>
        <begin position="1"/>
        <end position="23"/>
    </location>
</feature>
<dbReference type="EMBL" id="APJX01000002">
    <property type="protein sequence ID" value="EMS80582.1"/>
    <property type="molecule type" value="Genomic_DNA"/>
</dbReference>
<dbReference type="InterPro" id="IPR013424">
    <property type="entry name" value="Ice-binding_C"/>
</dbReference>
<evidence type="ECO:0000256" key="1">
    <source>
        <dbReference type="SAM" id="SignalP"/>
    </source>
</evidence>
<keyword evidence="4" id="KW-1185">Reference proteome</keyword>
<gene>
    <name evidence="3" type="ORF">Dpo_2c02750</name>
</gene>
<proteinExistence type="predicted"/>
<accession>S0G6T8</accession>
<evidence type="ECO:0000259" key="2">
    <source>
        <dbReference type="Pfam" id="PF07589"/>
    </source>
</evidence>
<dbReference type="AlphaFoldDB" id="S0G6T8"/>
<dbReference type="PATRIC" id="fig|1286635.3.peg.1249"/>
<evidence type="ECO:0000313" key="3">
    <source>
        <dbReference type="EMBL" id="EMS80582.1"/>
    </source>
</evidence>
<reference evidence="3 4" key="1">
    <citation type="journal article" date="2013" name="Genome Announc.">
        <title>Draft Genome Sequence of Desulfotignum phosphitoxidans DSM 13687 Strain FiPS-3.</title>
        <authorList>
            <person name="Poehlein A."/>
            <person name="Daniel R."/>
            <person name="Simeonova D.D."/>
        </authorList>
    </citation>
    <scope>NUCLEOTIDE SEQUENCE [LARGE SCALE GENOMIC DNA]</scope>
    <source>
        <strain evidence="3 4">DSM 13687</strain>
    </source>
</reference>
<dbReference type="NCBIfam" id="TIGR02595">
    <property type="entry name" value="PEP_CTERM"/>
    <property type="match status" value="1"/>
</dbReference>
<organism evidence="3 4">
    <name type="scientific">Desulfotignum phosphitoxidans DSM 13687</name>
    <dbReference type="NCBI Taxonomy" id="1286635"/>
    <lineage>
        <taxon>Bacteria</taxon>
        <taxon>Pseudomonadati</taxon>
        <taxon>Thermodesulfobacteriota</taxon>
        <taxon>Desulfobacteria</taxon>
        <taxon>Desulfobacterales</taxon>
        <taxon>Desulfobacteraceae</taxon>
        <taxon>Desulfotignum</taxon>
    </lineage>
</organism>
<dbReference type="OrthoDB" id="5432804at2"/>
<feature type="chain" id="PRO_5004497576" evidence="1">
    <location>
        <begin position="24"/>
        <end position="234"/>
    </location>
</feature>
<keyword evidence="1" id="KW-0732">Signal</keyword>
<dbReference type="Proteomes" id="UP000014216">
    <property type="component" value="Unassembled WGS sequence"/>
</dbReference>
<protein>
    <submittedName>
        <fullName evidence="3">PEP-CTERM motif anchor domain-containing protein</fullName>
    </submittedName>
</protein>
<evidence type="ECO:0000313" key="4">
    <source>
        <dbReference type="Proteomes" id="UP000014216"/>
    </source>
</evidence>
<sequence>MKKLVYTGLGALMIMVFSFSASATTMDVNYGATKRVNFEYEGNAPSDYVAEFNVKLYGTDWDPYLSTIAYCVDLENLIYQKSYDVTLNPVTLGSSTYGSNNYLQAAWLMDKYSAEASGNIKKVSGLQLAIWDAIYGEGFTNNEPTATFGTIGHYYNGYYTSLSDETWDDAMWSSLGYNYAVTTYGGSNNVQQLLVQLDPVPEPATMLLLGMGIAGLGAAGRKRFKKNNVSGCRS</sequence>
<feature type="domain" description="Ice-binding protein C-terminal" evidence="2">
    <location>
        <begin position="199"/>
        <end position="222"/>
    </location>
</feature>
<dbReference type="RefSeq" id="WP_006964845.1">
    <property type="nucleotide sequence ID" value="NZ_APJX01000002.1"/>
</dbReference>
<dbReference type="Pfam" id="PF07589">
    <property type="entry name" value="PEP-CTERM"/>
    <property type="match status" value="1"/>
</dbReference>
<name>S0G6T8_9BACT</name>
<comment type="caution">
    <text evidence="3">The sequence shown here is derived from an EMBL/GenBank/DDBJ whole genome shotgun (WGS) entry which is preliminary data.</text>
</comment>